<dbReference type="EMBL" id="JBAMMX010000025">
    <property type="protein sequence ID" value="KAK6915415.1"/>
    <property type="molecule type" value="Genomic_DNA"/>
</dbReference>
<protein>
    <submittedName>
        <fullName evidence="1">Uncharacterized protein</fullName>
    </submittedName>
</protein>
<evidence type="ECO:0000313" key="2">
    <source>
        <dbReference type="Proteomes" id="UP001370490"/>
    </source>
</evidence>
<comment type="caution">
    <text evidence="1">The sequence shown here is derived from an EMBL/GenBank/DDBJ whole genome shotgun (WGS) entry which is preliminary data.</text>
</comment>
<organism evidence="1 2">
    <name type="scientific">Dillenia turbinata</name>
    <dbReference type="NCBI Taxonomy" id="194707"/>
    <lineage>
        <taxon>Eukaryota</taxon>
        <taxon>Viridiplantae</taxon>
        <taxon>Streptophyta</taxon>
        <taxon>Embryophyta</taxon>
        <taxon>Tracheophyta</taxon>
        <taxon>Spermatophyta</taxon>
        <taxon>Magnoliopsida</taxon>
        <taxon>eudicotyledons</taxon>
        <taxon>Gunneridae</taxon>
        <taxon>Pentapetalae</taxon>
        <taxon>Dilleniales</taxon>
        <taxon>Dilleniaceae</taxon>
        <taxon>Dillenia</taxon>
    </lineage>
</organism>
<dbReference type="AlphaFoldDB" id="A0AAN8UH52"/>
<dbReference type="Proteomes" id="UP001370490">
    <property type="component" value="Unassembled WGS sequence"/>
</dbReference>
<sequence>MAFKLVNKLSVLAILLIVWLLLVAMIALPHRHATASNTAQPGKVSSARRGLTEHVGYRGRVSSESVSRGTSNCAIIVCGNPSPPGGIG</sequence>
<name>A0AAN8UH52_9MAGN</name>
<keyword evidence="2" id="KW-1185">Reference proteome</keyword>
<reference evidence="1 2" key="1">
    <citation type="submission" date="2023-12" db="EMBL/GenBank/DDBJ databases">
        <title>A high-quality genome assembly for Dillenia turbinata (Dilleniales).</title>
        <authorList>
            <person name="Chanderbali A."/>
        </authorList>
    </citation>
    <scope>NUCLEOTIDE SEQUENCE [LARGE SCALE GENOMIC DNA]</scope>
    <source>
        <strain evidence="1">LSX21</strain>
        <tissue evidence="1">Leaf</tissue>
    </source>
</reference>
<proteinExistence type="predicted"/>
<evidence type="ECO:0000313" key="1">
    <source>
        <dbReference type="EMBL" id="KAK6915415.1"/>
    </source>
</evidence>
<gene>
    <name evidence="1" type="ORF">RJ641_020532</name>
</gene>
<accession>A0AAN8UH52</accession>